<dbReference type="Proteomes" id="UP000501690">
    <property type="component" value="Linkage Group LG8"/>
</dbReference>
<organism evidence="2 3">
    <name type="scientific">Vigna unguiculata</name>
    <name type="common">Cowpea</name>
    <dbReference type="NCBI Taxonomy" id="3917"/>
    <lineage>
        <taxon>Eukaryota</taxon>
        <taxon>Viridiplantae</taxon>
        <taxon>Streptophyta</taxon>
        <taxon>Embryophyta</taxon>
        <taxon>Tracheophyta</taxon>
        <taxon>Spermatophyta</taxon>
        <taxon>Magnoliopsida</taxon>
        <taxon>eudicotyledons</taxon>
        <taxon>Gunneridae</taxon>
        <taxon>Pentapetalae</taxon>
        <taxon>rosids</taxon>
        <taxon>fabids</taxon>
        <taxon>Fabales</taxon>
        <taxon>Fabaceae</taxon>
        <taxon>Papilionoideae</taxon>
        <taxon>50 kb inversion clade</taxon>
        <taxon>NPAAA clade</taxon>
        <taxon>indigoferoid/millettioid clade</taxon>
        <taxon>Phaseoleae</taxon>
        <taxon>Vigna</taxon>
    </lineage>
</organism>
<evidence type="ECO:0000313" key="2">
    <source>
        <dbReference type="EMBL" id="QCE03983.1"/>
    </source>
</evidence>
<feature type="compositionally biased region" description="Basic and acidic residues" evidence="1">
    <location>
        <begin position="1"/>
        <end position="14"/>
    </location>
</feature>
<feature type="region of interest" description="Disordered" evidence="1">
    <location>
        <begin position="1"/>
        <end position="27"/>
    </location>
</feature>
<name>A0A4D6MRE0_VIGUN</name>
<keyword evidence="3" id="KW-1185">Reference proteome</keyword>
<sequence>MMKSSDTNEEKSIHSEAFPFPNTTPLSQLTHYDIDIKKAPDARTTRNVNKFMVLPPLDLEWIVLQLKSPMLQFCTKATLTTQPSREDAIRSFSKILDFDNNSDEDENDGNQ</sequence>
<reference evidence="2 3" key="1">
    <citation type="submission" date="2019-04" db="EMBL/GenBank/DDBJ databases">
        <title>An improved genome assembly and genetic linkage map for asparagus bean, Vigna unguiculata ssp. sesquipedialis.</title>
        <authorList>
            <person name="Xia Q."/>
            <person name="Zhang R."/>
            <person name="Dong Y."/>
        </authorList>
    </citation>
    <scope>NUCLEOTIDE SEQUENCE [LARGE SCALE GENOMIC DNA]</scope>
    <source>
        <tissue evidence="2">Leaf</tissue>
    </source>
</reference>
<proteinExistence type="predicted"/>
<protein>
    <submittedName>
        <fullName evidence="2">Uncharacterized protein</fullName>
    </submittedName>
</protein>
<evidence type="ECO:0000313" key="3">
    <source>
        <dbReference type="Proteomes" id="UP000501690"/>
    </source>
</evidence>
<evidence type="ECO:0000256" key="1">
    <source>
        <dbReference type="SAM" id="MobiDB-lite"/>
    </source>
</evidence>
<dbReference type="AlphaFoldDB" id="A0A4D6MRE0"/>
<dbReference type="EMBL" id="CP039352">
    <property type="protein sequence ID" value="QCE03983.1"/>
    <property type="molecule type" value="Genomic_DNA"/>
</dbReference>
<accession>A0A4D6MRE0</accession>
<gene>
    <name evidence="2" type="ORF">DEO72_LG8g2015</name>
</gene>